<dbReference type="Pfam" id="PF04043">
    <property type="entry name" value="PMEI"/>
    <property type="match status" value="1"/>
</dbReference>
<protein>
    <recommendedName>
        <fullName evidence="5">Pectinesterase inhibitor domain-containing protein</fullName>
    </recommendedName>
</protein>
<evidence type="ECO:0000256" key="2">
    <source>
        <dbReference type="ARBA" id="ARBA00023157"/>
    </source>
</evidence>
<reference evidence="6" key="2">
    <citation type="submission" date="2020-08" db="EMBL/GenBank/DDBJ databases">
        <title>Plant Genome Project.</title>
        <authorList>
            <person name="Zhang R.-G."/>
        </authorList>
    </citation>
    <scope>NUCLEOTIDE SEQUENCE</scope>
    <source>
        <strain evidence="6">Huo1</strain>
        <tissue evidence="6">Leaf</tissue>
    </source>
</reference>
<dbReference type="PANTHER" id="PTHR35357">
    <property type="entry name" value="OS02G0537100 PROTEIN"/>
    <property type="match status" value="1"/>
</dbReference>
<dbReference type="EMBL" id="PNBA02000010">
    <property type="protein sequence ID" value="KAG6409992.1"/>
    <property type="molecule type" value="Genomic_DNA"/>
</dbReference>
<dbReference type="PANTHER" id="PTHR35357:SF8">
    <property type="entry name" value="OS01G0111000 PROTEIN"/>
    <property type="match status" value="1"/>
</dbReference>
<evidence type="ECO:0000256" key="4">
    <source>
        <dbReference type="SAM" id="SignalP"/>
    </source>
</evidence>
<dbReference type="SMART" id="SM00856">
    <property type="entry name" value="PMEI"/>
    <property type="match status" value="1"/>
</dbReference>
<comment type="similarity">
    <text evidence="3">Belongs to the PMEI family.</text>
</comment>
<feature type="domain" description="Pectinesterase inhibitor" evidence="5">
    <location>
        <begin position="33"/>
        <end position="193"/>
    </location>
</feature>
<proteinExistence type="inferred from homology"/>
<dbReference type="AlphaFoldDB" id="A0A8X8ZM47"/>
<evidence type="ECO:0000313" key="7">
    <source>
        <dbReference type="Proteomes" id="UP000298416"/>
    </source>
</evidence>
<keyword evidence="1 4" id="KW-0732">Signal</keyword>
<dbReference type="Proteomes" id="UP000298416">
    <property type="component" value="Unassembled WGS sequence"/>
</dbReference>
<keyword evidence="2" id="KW-1015">Disulfide bond</keyword>
<feature type="chain" id="PRO_5036451077" description="Pectinesterase inhibitor domain-containing protein" evidence="4">
    <location>
        <begin position="19"/>
        <end position="197"/>
    </location>
</feature>
<dbReference type="SUPFAM" id="SSF101148">
    <property type="entry name" value="Plant invertase/pectin methylesterase inhibitor"/>
    <property type="match status" value="1"/>
</dbReference>
<evidence type="ECO:0000256" key="3">
    <source>
        <dbReference type="ARBA" id="ARBA00038471"/>
    </source>
</evidence>
<dbReference type="GO" id="GO:0004857">
    <property type="term" value="F:enzyme inhibitor activity"/>
    <property type="evidence" value="ECO:0007669"/>
    <property type="project" value="InterPro"/>
</dbReference>
<keyword evidence="7" id="KW-1185">Reference proteome</keyword>
<name>A0A8X8ZM47_SALSN</name>
<evidence type="ECO:0000256" key="1">
    <source>
        <dbReference type="ARBA" id="ARBA00022729"/>
    </source>
</evidence>
<dbReference type="NCBIfam" id="TIGR01614">
    <property type="entry name" value="PME_inhib"/>
    <property type="match status" value="1"/>
</dbReference>
<sequence>MLRKLFLLLALLLGLVGAARPHIRHSQKISKLTGDALVEAACHGVGGNEADCISTLQAATPNQKAEANALAFFTLKFVENHAENITESIQKVNADSDVDPQLQSALTDCLDQYESLDDLIEDANDGVGARNYPDAQKFIMAALSSVDLCTSQLKNSNFEEKTDCEDEESVEMARDLTKYVVLHKQLLSAALNILTID</sequence>
<organism evidence="6">
    <name type="scientific">Salvia splendens</name>
    <name type="common">Scarlet sage</name>
    <dbReference type="NCBI Taxonomy" id="180675"/>
    <lineage>
        <taxon>Eukaryota</taxon>
        <taxon>Viridiplantae</taxon>
        <taxon>Streptophyta</taxon>
        <taxon>Embryophyta</taxon>
        <taxon>Tracheophyta</taxon>
        <taxon>Spermatophyta</taxon>
        <taxon>Magnoliopsida</taxon>
        <taxon>eudicotyledons</taxon>
        <taxon>Gunneridae</taxon>
        <taxon>Pentapetalae</taxon>
        <taxon>asterids</taxon>
        <taxon>lamiids</taxon>
        <taxon>Lamiales</taxon>
        <taxon>Lamiaceae</taxon>
        <taxon>Nepetoideae</taxon>
        <taxon>Mentheae</taxon>
        <taxon>Salviinae</taxon>
        <taxon>Salvia</taxon>
        <taxon>Salvia subgen. Calosphace</taxon>
        <taxon>core Calosphace</taxon>
    </lineage>
</organism>
<gene>
    <name evidence="6" type="ORF">SASPL_128036</name>
</gene>
<dbReference type="OrthoDB" id="841681at2759"/>
<accession>A0A8X8ZM47</accession>
<dbReference type="InterPro" id="IPR006501">
    <property type="entry name" value="Pectinesterase_inhib_dom"/>
</dbReference>
<feature type="signal peptide" evidence="4">
    <location>
        <begin position="1"/>
        <end position="18"/>
    </location>
</feature>
<dbReference type="InterPro" id="IPR035513">
    <property type="entry name" value="Invertase/methylesterase_inhib"/>
</dbReference>
<comment type="caution">
    <text evidence="6">The sequence shown here is derived from an EMBL/GenBank/DDBJ whole genome shotgun (WGS) entry which is preliminary data.</text>
</comment>
<evidence type="ECO:0000259" key="5">
    <source>
        <dbReference type="SMART" id="SM00856"/>
    </source>
</evidence>
<evidence type="ECO:0000313" key="6">
    <source>
        <dbReference type="EMBL" id="KAG6409992.1"/>
    </source>
</evidence>
<reference evidence="6" key="1">
    <citation type="submission" date="2018-01" db="EMBL/GenBank/DDBJ databases">
        <authorList>
            <person name="Mao J.F."/>
        </authorList>
    </citation>
    <scope>NUCLEOTIDE SEQUENCE</scope>
    <source>
        <strain evidence="6">Huo1</strain>
        <tissue evidence="6">Leaf</tissue>
    </source>
</reference>
<dbReference type="Gene3D" id="1.20.140.40">
    <property type="entry name" value="Invertase/pectin methylesterase inhibitor family protein"/>
    <property type="match status" value="1"/>
</dbReference>